<dbReference type="SUPFAM" id="SSF55811">
    <property type="entry name" value="Nudix"/>
    <property type="match status" value="1"/>
</dbReference>
<evidence type="ECO:0000259" key="3">
    <source>
        <dbReference type="PROSITE" id="PS51462"/>
    </source>
</evidence>
<accession>A0A398BF40</accession>
<dbReference type="OrthoDB" id="9786141at2"/>
<evidence type="ECO:0000313" key="5">
    <source>
        <dbReference type="Proteomes" id="UP000265816"/>
    </source>
</evidence>
<dbReference type="GO" id="GO:0047631">
    <property type="term" value="F:ADP-ribose diphosphatase activity"/>
    <property type="evidence" value="ECO:0007669"/>
    <property type="project" value="TreeGrafter"/>
</dbReference>
<dbReference type="PANTHER" id="PTHR13994">
    <property type="entry name" value="NUDIX HYDROLASE RELATED"/>
    <property type="match status" value="1"/>
</dbReference>
<dbReference type="EMBL" id="QWVT01000002">
    <property type="protein sequence ID" value="RID88865.1"/>
    <property type="molecule type" value="Genomic_DNA"/>
</dbReference>
<name>A0A398BF40_9BACI</name>
<dbReference type="InterPro" id="IPR015797">
    <property type="entry name" value="NUDIX_hydrolase-like_dom_sf"/>
</dbReference>
<evidence type="ECO:0000256" key="1">
    <source>
        <dbReference type="ARBA" id="ARBA00022801"/>
    </source>
</evidence>
<dbReference type="RefSeq" id="WP_119111028.1">
    <property type="nucleotide sequence ID" value="NZ_CBCSEO010000004.1"/>
</dbReference>
<dbReference type="PROSITE" id="PS51462">
    <property type="entry name" value="NUDIX"/>
    <property type="match status" value="1"/>
</dbReference>
<dbReference type="InterPro" id="IPR000086">
    <property type="entry name" value="NUDIX_hydrolase_dom"/>
</dbReference>
<dbReference type="GO" id="GO:0051287">
    <property type="term" value="F:NAD binding"/>
    <property type="evidence" value="ECO:0007669"/>
    <property type="project" value="TreeGrafter"/>
</dbReference>
<dbReference type="PRINTS" id="PR00502">
    <property type="entry name" value="NUDIXFAMILY"/>
</dbReference>
<reference evidence="4 5" key="1">
    <citation type="submission" date="2018-08" db="EMBL/GenBank/DDBJ databases">
        <title>Bacillus jemisoniae sp. nov., Bacillus chryseoplanitiae sp. nov., Bacillus resnikiae sp. nov., and Bacillus frankliniae sp. nov., isolated from Viking spacecraft and associated surfaces.</title>
        <authorList>
            <person name="Seuylemezian A."/>
            <person name="Vaishampayan P."/>
        </authorList>
    </citation>
    <scope>NUCLEOTIDE SEQUENCE [LARGE SCALE GENOMIC DNA]</scope>
    <source>
        <strain evidence="4 5">JJ-247</strain>
    </source>
</reference>
<dbReference type="InterPro" id="IPR020084">
    <property type="entry name" value="NUDIX_hydrolase_CS"/>
</dbReference>
<dbReference type="AlphaFoldDB" id="A0A398BF40"/>
<dbReference type="InterPro" id="IPR020476">
    <property type="entry name" value="Nudix_hydrolase"/>
</dbReference>
<dbReference type="Pfam" id="PF00293">
    <property type="entry name" value="NUDIX"/>
    <property type="match status" value="1"/>
</dbReference>
<dbReference type="Gene3D" id="3.90.79.10">
    <property type="entry name" value="Nucleoside Triphosphate Pyrophosphohydrolase"/>
    <property type="match status" value="1"/>
</dbReference>
<sequence length="160" mass="17641">MAGRGNVWLGAAGLVVSKNGEWLVVKKKYGGLKGVWSLPAGFVNEGETVDEAAVREVREETGVCCTVKGMVGLRTGVIRSEISDNMVIFLMEPEENNSITIQETELSEAKYMLPEELIREEKASVMLQYLLNLKESSVKPAINGVDPGSHFQYIAYKLFL</sequence>
<evidence type="ECO:0000256" key="2">
    <source>
        <dbReference type="RuleBase" id="RU003476"/>
    </source>
</evidence>
<protein>
    <submittedName>
        <fullName evidence="4">NUDIX domain-containing protein</fullName>
    </submittedName>
</protein>
<keyword evidence="1 2" id="KW-0378">Hydrolase</keyword>
<evidence type="ECO:0000313" key="4">
    <source>
        <dbReference type="EMBL" id="RID88865.1"/>
    </source>
</evidence>
<keyword evidence="5" id="KW-1185">Reference proteome</keyword>
<dbReference type="Proteomes" id="UP000265816">
    <property type="component" value="Unassembled WGS sequence"/>
</dbReference>
<dbReference type="PANTHER" id="PTHR13994:SF13">
    <property type="entry name" value="FI03680P"/>
    <property type="match status" value="1"/>
</dbReference>
<organism evidence="4 5">
    <name type="scientific">Mesobacillus zeae</name>
    <dbReference type="NCBI Taxonomy" id="1917180"/>
    <lineage>
        <taxon>Bacteria</taxon>
        <taxon>Bacillati</taxon>
        <taxon>Bacillota</taxon>
        <taxon>Bacilli</taxon>
        <taxon>Bacillales</taxon>
        <taxon>Bacillaceae</taxon>
        <taxon>Mesobacillus</taxon>
    </lineage>
</organism>
<comment type="caution">
    <text evidence="4">The sequence shown here is derived from an EMBL/GenBank/DDBJ whole genome shotgun (WGS) entry which is preliminary data.</text>
</comment>
<dbReference type="PROSITE" id="PS00893">
    <property type="entry name" value="NUDIX_BOX"/>
    <property type="match status" value="1"/>
</dbReference>
<feature type="domain" description="Nudix hydrolase" evidence="3">
    <location>
        <begin position="7"/>
        <end position="134"/>
    </location>
</feature>
<comment type="similarity">
    <text evidence="2">Belongs to the Nudix hydrolase family.</text>
</comment>
<dbReference type="GO" id="GO:0035529">
    <property type="term" value="F:NADH pyrophosphatase activity"/>
    <property type="evidence" value="ECO:0007669"/>
    <property type="project" value="TreeGrafter"/>
</dbReference>
<dbReference type="InterPro" id="IPR003293">
    <property type="entry name" value="Nudix_hydrolase6-like"/>
</dbReference>
<gene>
    <name evidence="4" type="ORF">D1970_01085</name>
</gene>
<proteinExistence type="inferred from homology"/>